<gene>
    <name evidence="6" type="ORF">J2I46_17255</name>
</gene>
<evidence type="ECO:0000256" key="4">
    <source>
        <dbReference type="PROSITE-ProRule" id="PRU00335"/>
    </source>
</evidence>
<dbReference type="PANTHER" id="PTHR47506:SF3">
    <property type="entry name" value="HTH-TYPE TRANSCRIPTIONAL REGULATOR LMRA"/>
    <property type="match status" value="1"/>
</dbReference>
<organism evidence="6 7">
    <name type="scientific">Fibrella forsythiae</name>
    <dbReference type="NCBI Taxonomy" id="2817061"/>
    <lineage>
        <taxon>Bacteria</taxon>
        <taxon>Pseudomonadati</taxon>
        <taxon>Bacteroidota</taxon>
        <taxon>Cytophagia</taxon>
        <taxon>Cytophagales</taxon>
        <taxon>Spirosomataceae</taxon>
        <taxon>Fibrella</taxon>
    </lineage>
</organism>
<keyword evidence="7" id="KW-1185">Reference proteome</keyword>
<comment type="caution">
    <text evidence="6">The sequence shown here is derived from an EMBL/GenBank/DDBJ whole genome shotgun (WGS) entry which is preliminary data.</text>
</comment>
<name>A0ABS3JK20_9BACT</name>
<keyword evidence="3" id="KW-0804">Transcription</keyword>
<sequence>MKDKILAESAKLLWKYGVRTITMDDIARRLGISKKTIYLHFSDKEDIVYQAVKHHIEHEMIECDRVMCLDMNPIDEMLLVSDMMRRQADAINPSLLMDVQRYYPKAWAFFLDHKEKRIINDIKANLKRGVEQGFYRSDINLDTMARLRVELVQLGFDDRIFPNNKDVKDVIATQEQLLHHFIRGILTEAGFATYNERVKSFN</sequence>
<dbReference type="Gene3D" id="1.10.357.10">
    <property type="entry name" value="Tetracycline Repressor, domain 2"/>
    <property type="match status" value="1"/>
</dbReference>
<keyword evidence="2 4" id="KW-0238">DNA-binding</keyword>
<protein>
    <submittedName>
        <fullName evidence="6">TetR/AcrR family transcriptional regulator</fullName>
    </submittedName>
</protein>
<dbReference type="Gene3D" id="1.10.10.60">
    <property type="entry name" value="Homeodomain-like"/>
    <property type="match status" value="1"/>
</dbReference>
<evidence type="ECO:0000313" key="6">
    <source>
        <dbReference type="EMBL" id="MBO0950346.1"/>
    </source>
</evidence>
<accession>A0ABS3JK20</accession>
<feature type="DNA-binding region" description="H-T-H motif" evidence="4">
    <location>
        <begin position="22"/>
        <end position="41"/>
    </location>
</feature>
<evidence type="ECO:0000256" key="1">
    <source>
        <dbReference type="ARBA" id="ARBA00023015"/>
    </source>
</evidence>
<evidence type="ECO:0000256" key="3">
    <source>
        <dbReference type="ARBA" id="ARBA00023163"/>
    </source>
</evidence>
<dbReference type="Pfam" id="PF00440">
    <property type="entry name" value="TetR_N"/>
    <property type="match status" value="1"/>
</dbReference>
<dbReference type="InterPro" id="IPR001647">
    <property type="entry name" value="HTH_TetR"/>
</dbReference>
<evidence type="ECO:0000313" key="7">
    <source>
        <dbReference type="Proteomes" id="UP000664628"/>
    </source>
</evidence>
<dbReference type="Proteomes" id="UP000664628">
    <property type="component" value="Unassembled WGS sequence"/>
</dbReference>
<reference evidence="6 7" key="1">
    <citation type="submission" date="2021-03" db="EMBL/GenBank/DDBJ databases">
        <title>Fibrella sp. HMF5405 genome sequencing and assembly.</title>
        <authorList>
            <person name="Kang H."/>
            <person name="Kim H."/>
            <person name="Bae S."/>
            <person name="Joh K."/>
        </authorList>
    </citation>
    <scope>NUCLEOTIDE SEQUENCE [LARGE SCALE GENOMIC DNA]</scope>
    <source>
        <strain evidence="6 7">HMF5405</strain>
    </source>
</reference>
<dbReference type="InterPro" id="IPR009057">
    <property type="entry name" value="Homeodomain-like_sf"/>
</dbReference>
<dbReference type="PANTHER" id="PTHR47506">
    <property type="entry name" value="TRANSCRIPTIONAL REGULATORY PROTEIN"/>
    <property type="match status" value="1"/>
</dbReference>
<dbReference type="PROSITE" id="PS50977">
    <property type="entry name" value="HTH_TETR_2"/>
    <property type="match status" value="1"/>
</dbReference>
<keyword evidence="1" id="KW-0805">Transcription regulation</keyword>
<dbReference type="EMBL" id="JAFMYW010000005">
    <property type="protein sequence ID" value="MBO0950346.1"/>
    <property type="molecule type" value="Genomic_DNA"/>
</dbReference>
<proteinExistence type="predicted"/>
<dbReference type="SUPFAM" id="SSF46689">
    <property type="entry name" value="Homeodomain-like"/>
    <property type="match status" value="1"/>
</dbReference>
<evidence type="ECO:0000259" key="5">
    <source>
        <dbReference type="PROSITE" id="PS50977"/>
    </source>
</evidence>
<feature type="domain" description="HTH tetR-type" evidence="5">
    <location>
        <begin position="1"/>
        <end position="59"/>
    </location>
</feature>
<dbReference type="PRINTS" id="PR00455">
    <property type="entry name" value="HTHTETR"/>
</dbReference>
<evidence type="ECO:0000256" key="2">
    <source>
        <dbReference type="ARBA" id="ARBA00023125"/>
    </source>
</evidence>